<protein>
    <submittedName>
        <fullName evidence="2">Uncharacterized protein</fullName>
    </submittedName>
</protein>
<dbReference type="RefSeq" id="WP_276280343.1">
    <property type="nucleotide sequence ID" value="NZ_CP119809.1"/>
</dbReference>
<dbReference type="EMBL" id="JBHSZH010000005">
    <property type="protein sequence ID" value="MFC7081712.1"/>
    <property type="molecule type" value="Genomic_DNA"/>
</dbReference>
<feature type="transmembrane region" description="Helical" evidence="1">
    <location>
        <begin position="77"/>
        <end position="94"/>
    </location>
</feature>
<keyword evidence="1" id="KW-1133">Transmembrane helix</keyword>
<feature type="transmembrane region" description="Helical" evidence="1">
    <location>
        <begin position="40"/>
        <end position="56"/>
    </location>
</feature>
<comment type="caution">
    <text evidence="2">The sequence shown here is derived from an EMBL/GenBank/DDBJ whole genome shotgun (WGS) entry which is preliminary data.</text>
</comment>
<evidence type="ECO:0000313" key="3">
    <source>
        <dbReference type="Proteomes" id="UP001596407"/>
    </source>
</evidence>
<feature type="transmembrane region" description="Helical" evidence="1">
    <location>
        <begin position="12"/>
        <end position="34"/>
    </location>
</feature>
<keyword evidence="1" id="KW-0812">Transmembrane</keyword>
<dbReference type="Proteomes" id="UP001596407">
    <property type="component" value="Unassembled WGS sequence"/>
</dbReference>
<reference evidence="2 3" key="1">
    <citation type="journal article" date="2019" name="Int. J. Syst. Evol. Microbiol.">
        <title>The Global Catalogue of Microorganisms (GCM) 10K type strain sequencing project: providing services to taxonomists for standard genome sequencing and annotation.</title>
        <authorList>
            <consortium name="The Broad Institute Genomics Platform"/>
            <consortium name="The Broad Institute Genome Sequencing Center for Infectious Disease"/>
            <person name="Wu L."/>
            <person name="Ma J."/>
        </authorList>
    </citation>
    <scope>NUCLEOTIDE SEQUENCE [LARGE SCALE GENOMIC DNA]</scope>
    <source>
        <strain evidence="2 3">DT72</strain>
    </source>
</reference>
<sequence>MHMKNALFRFVSAVRTNTIIGALFALPGIGLAFYFSPNDVGYLLISTVAMVLYVSAQRVNQEEEVGSEIEEIPENKRGFFVSLLILSTFIMVTAQLSTVLILAQFLTGGSALLVIPIAVFFPLIDRRIAEHHLLFSIGGITAMVIVRLFVFVSNYITSPSRDSYISEEIREVGTLY</sequence>
<accession>A0ABD5WMF5</accession>
<dbReference type="GeneID" id="79304974"/>
<organism evidence="2 3">
    <name type="scientific">Halorussus caseinilyticus</name>
    <dbReference type="NCBI Taxonomy" id="3034025"/>
    <lineage>
        <taxon>Archaea</taxon>
        <taxon>Methanobacteriati</taxon>
        <taxon>Methanobacteriota</taxon>
        <taxon>Stenosarchaea group</taxon>
        <taxon>Halobacteria</taxon>
        <taxon>Halobacteriales</taxon>
        <taxon>Haladaptataceae</taxon>
        <taxon>Halorussus</taxon>
    </lineage>
</organism>
<gene>
    <name evidence="2" type="ORF">ACFQJ6_18010</name>
</gene>
<keyword evidence="3" id="KW-1185">Reference proteome</keyword>
<proteinExistence type="predicted"/>
<feature type="transmembrane region" description="Helical" evidence="1">
    <location>
        <begin position="133"/>
        <end position="156"/>
    </location>
</feature>
<name>A0ABD5WMF5_9EURY</name>
<dbReference type="AlphaFoldDB" id="A0ABD5WMF5"/>
<keyword evidence="1" id="KW-0472">Membrane</keyword>
<evidence type="ECO:0000256" key="1">
    <source>
        <dbReference type="SAM" id="Phobius"/>
    </source>
</evidence>
<feature type="transmembrane region" description="Helical" evidence="1">
    <location>
        <begin position="100"/>
        <end position="121"/>
    </location>
</feature>
<evidence type="ECO:0000313" key="2">
    <source>
        <dbReference type="EMBL" id="MFC7081712.1"/>
    </source>
</evidence>